<comment type="caution">
    <text evidence="3">The sequence shown here is derived from an EMBL/GenBank/DDBJ whole genome shotgun (WGS) entry which is preliminary data.</text>
</comment>
<dbReference type="InterPro" id="IPR056146">
    <property type="entry name" value="DUF7729"/>
</dbReference>
<evidence type="ECO:0000256" key="1">
    <source>
        <dbReference type="SAM" id="SignalP"/>
    </source>
</evidence>
<feature type="domain" description="DUF7729" evidence="2">
    <location>
        <begin position="30"/>
        <end position="147"/>
    </location>
</feature>
<accession>A0A9P6BBG3</accession>
<name>A0A9P6BBG3_9AGAM</name>
<proteinExistence type="predicted"/>
<dbReference type="EMBL" id="MU128909">
    <property type="protein sequence ID" value="KAF9521111.1"/>
    <property type="molecule type" value="Genomic_DNA"/>
</dbReference>
<dbReference type="Proteomes" id="UP000886523">
    <property type="component" value="Unassembled WGS sequence"/>
</dbReference>
<gene>
    <name evidence="3" type="ORF">BS47DRAFT_1335209</name>
</gene>
<dbReference type="AlphaFoldDB" id="A0A9P6BBG3"/>
<evidence type="ECO:0000259" key="2">
    <source>
        <dbReference type="Pfam" id="PF24855"/>
    </source>
</evidence>
<sequence length="315" mass="32347">MMRSFAVLSTLVFASIGLISGNPLIPDGITPTCSSFLTSLNEDVGLGQCLTTLLAASNAAAPGSTMGSSGLSTTLSSLCPTHAACSYTAVRNLLTNFYVACPDELTGSNPNKLVKNAYDTLYLFTPLKTAICSKDSSTNAYCVMSVHSATPSGFNATSLNSTSLFVSSPSLSDVQHNLGIPISSRSKGILRRASTSAPNATTFRNTALPYLFMHPESSASTLCTPCGKAMFSSYVTWESNTPYALGLSNSPILGAQGDLWNSVTEKCGTSFMNAITAGTAAAPLGALADGAMTLKGSAGITTTIGAIVLGLALLV</sequence>
<protein>
    <recommendedName>
        <fullName evidence="2">DUF7729 domain-containing protein</fullName>
    </recommendedName>
</protein>
<feature type="chain" id="PRO_5040230495" description="DUF7729 domain-containing protein" evidence="1">
    <location>
        <begin position="22"/>
        <end position="315"/>
    </location>
</feature>
<keyword evidence="1" id="KW-0732">Signal</keyword>
<organism evidence="3 4">
    <name type="scientific">Hydnum rufescens UP504</name>
    <dbReference type="NCBI Taxonomy" id="1448309"/>
    <lineage>
        <taxon>Eukaryota</taxon>
        <taxon>Fungi</taxon>
        <taxon>Dikarya</taxon>
        <taxon>Basidiomycota</taxon>
        <taxon>Agaricomycotina</taxon>
        <taxon>Agaricomycetes</taxon>
        <taxon>Cantharellales</taxon>
        <taxon>Hydnaceae</taxon>
        <taxon>Hydnum</taxon>
    </lineage>
</organism>
<feature type="signal peptide" evidence="1">
    <location>
        <begin position="1"/>
        <end position="21"/>
    </location>
</feature>
<dbReference type="Pfam" id="PF24855">
    <property type="entry name" value="DUF7729"/>
    <property type="match status" value="1"/>
</dbReference>
<evidence type="ECO:0000313" key="4">
    <source>
        <dbReference type="Proteomes" id="UP000886523"/>
    </source>
</evidence>
<dbReference type="OrthoDB" id="5588482at2759"/>
<evidence type="ECO:0000313" key="3">
    <source>
        <dbReference type="EMBL" id="KAF9521111.1"/>
    </source>
</evidence>
<reference evidence="3" key="1">
    <citation type="journal article" date="2020" name="Nat. Commun.">
        <title>Large-scale genome sequencing of mycorrhizal fungi provides insights into the early evolution of symbiotic traits.</title>
        <authorList>
            <person name="Miyauchi S."/>
            <person name="Kiss E."/>
            <person name="Kuo A."/>
            <person name="Drula E."/>
            <person name="Kohler A."/>
            <person name="Sanchez-Garcia M."/>
            <person name="Morin E."/>
            <person name="Andreopoulos B."/>
            <person name="Barry K.W."/>
            <person name="Bonito G."/>
            <person name="Buee M."/>
            <person name="Carver A."/>
            <person name="Chen C."/>
            <person name="Cichocki N."/>
            <person name="Clum A."/>
            <person name="Culley D."/>
            <person name="Crous P.W."/>
            <person name="Fauchery L."/>
            <person name="Girlanda M."/>
            <person name="Hayes R.D."/>
            <person name="Keri Z."/>
            <person name="LaButti K."/>
            <person name="Lipzen A."/>
            <person name="Lombard V."/>
            <person name="Magnuson J."/>
            <person name="Maillard F."/>
            <person name="Murat C."/>
            <person name="Nolan M."/>
            <person name="Ohm R.A."/>
            <person name="Pangilinan J."/>
            <person name="Pereira M.F."/>
            <person name="Perotto S."/>
            <person name="Peter M."/>
            <person name="Pfister S."/>
            <person name="Riley R."/>
            <person name="Sitrit Y."/>
            <person name="Stielow J.B."/>
            <person name="Szollosi G."/>
            <person name="Zifcakova L."/>
            <person name="Stursova M."/>
            <person name="Spatafora J.W."/>
            <person name="Tedersoo L."/>
            <person name="Vaario L.M."/>
            <person name="Yamada A."/>
            <person name="Yan M."/>
            <person name="Wang P."/>
            <person name="Xu J."/>
            <person name="Bruns T."/>
            <person name="Baldrian P."/>
            <person name="Vilgalys R."/>
            <person name="Dunand C."/>
            <person name="Henrissat B."/>
            <person name="Grigoriev I.V."/>
            <person name="Hibbett D."/>
            <person name="Nagy L.G."/>
            <person name="Martin F.M."/>
        </authorList>
    </citation>
    <scope>NUCLEOTIDE SEQUENCE</scope>
    <source>
        <strain evidence="3">UP504</strain>
    </source>
</reference>
<keyword evidence="4" id="KW-1185">Reference proteome</keyword>